<protein>
    <submittedName>
        <fullName evidence="2">Uncharacterized protein</fullName>
    </submittedName>
</protein>
<gene>
    <name evidence="2" type="ORF">AHOG_01305</name>
</gene>
<dbReference type="OrthoDB" id="3693566at2"/>
<accession>A0A221VWT5</accession>
<evidence type="ECO:0000313" key="2">
    <source>
        <dbReference type="EMBL" id="ASO17927.1"/>
    </source>
</evidence>
<dbReference type="EMBL" id="CP022521">
    <property type="protein sequence ID" value="ASO17927.1"/>
    <property type="molecule type" value="Genomic_DNA"/>
</dbReference>
<evidence type="ECO:0000256" key="1">
    <source>
        <dbReference type="SAM" id="MobiDB-lite"/>
    </source>
</evidence>
<name>A0A221VWT5_9PSEU</name>
<feature type="compositionally biased region" description="Basic and acidic residues" evidence="1">
    <location>
        <begin position="117"/>
        <end position="126"/>
    </location>
</feature>
<reference evidence="2 3" key="1">
    <citation type="submission" date="2017-07" db="EMBL/GenBank/DDBJ databases">
        <title>Complete genome sequence of Actinoalloteichus hoggarensis DSM 45943, type strain of Actinoalloteichus hoggarensis.</title>
        <authorList>
            <person name="Ruckert C."/>
            <person name="Nouioui I."/>
            <person name="Willmese J."/>
            <person name="van Wezel G."/>
            <person name="Klenk H.-P."/>
            <person name="Kalinowski J."/>
            <person name="Zotchev S.B."/>
        </authorList>
    </citation>
    <scope>NUCLEOTIDE SEQUENCE [LARGE SCALE GENOMIC DNA]</scope>
    <source>
        <strain evidence="2 3">DSM 45943</strain>
    </source>
</reference>
<proteinExistence type="predicted"/>
<feature type="region of interest" description="Disordered" evidence="1">
    <location>
        <begin position="110"/>
        <end position="138"/>
    </location>
</feature>
<evidence type="ECO:0000313" key="3">
    <source>
        <dbReference type="Proteomes" id="UP000204221"/>
    </source>
</evidence>
<dbReference type="RefSeq" id="WP_093939731.1">
    <property type="nucleotide sequence ID" value="NZ_CP022521.1"/>
</dbReference>
<organism evidence="2 3">
    <name type="scientific">Actinoalloteichus hoggarensis</name>
    <dbReference type="NCBI Taxonomy" id="1470176"/>
    <lineage>
        <taxon>Bacteria</taxon>
        <taxon>Bacillati</taxon>
        <taxon>Actinomycetota</taxon>
        <taxon>Actinomycetes</taxon>
        <taxon>Pseudonocardiales</taxon>
        <taxon>Pseudonocardiaceae</taxon>
        <taxon>Actinoalloteichus</taxon>
    </lineage>
</organism>
<dbReference type="AlphaFoldDB" id="A0A221VWT5"/>
<sequence>MSGTFELDPERLPQAIADLEEAKSRVMDIAQEARELGMEAPNQGSDGVSSNAGMQIARVAGGPDGALFNANEAYLEALEATIENFKAMLADYHNIEDANQLGLRDIEASEFNESETPSERREREFYENNPHLPPSSRS</sequence>
<keyword evidence="3" id="KW-1185">Reference proteome</keyword>
<dbReference type="Proteomes" id="UP000204221">
    <property type="component" value="Chromosome"/>
</dbReference>
<dbReference type="KEGG" id="ahg:AHOG_01305"/>